<dbReference type="AlphaFoldDB" id="E6PV23"/>
<name>E6PV23_9ZZZZ</name>
<accession>E6PV23</accession>
<proteinExistence type="predicted"/>
<sequence>MKPNLLFAHARQDPTNVQEIQTMSQALTSAANWPSTPHHC</sequence>
<evidence type="ECO:0000313" key="1">
    <source>
        <dbReference type="EMBL" id="CBH98780.1"/>
    </source>
</evidence>
<dbReference type="EMBL" id="CABM01000061">
    <property type="protein sequence ID" value="CBH98780.1"/>
    <property type="molecule type" value="Genomic_DNA"/>
</dbReference>
<comment type="caution">
    <text evidence="1">The sequence shown here is derived from an EMBL/GenBank/DDBJ whole genome shotgun (WGS) entry which is preliminary data.</text>
</comment>
<protein>
    <submittedName>
        <fullName evidence="1">Uncharacterized protein</fullName>
    </submittedName>
</protein>
<organism evidence="1">
    <name type="scientific">mine drainage metagenome</name>
    <dbReference type="NCBI Taxonomy" id="410659"/>
    <lineage>
        <taxon>unclassified sequences</taxon>
        <taxon>metagenomes</taxon>
        <taxon>ecological metagenomes</taxon>
    </lineage>
</organism>
<gene>
    <name evidence="1" type="ORF">CARN2_4262</name>
</gene>
<reference evidence="1" key="1">
    <citation type="submission" date="2009-10" db="EMBL/GenBank/DDBJ databases">
        <title>Diversity of trophic interactions inside an arsenic-rich microbial ecosystem.</title>
        <authorList>
            <person name="Bertin P.N."/>
            <person name="Heinrich-Salmeron A."/>
            <person name="Pelletier E."/>
            <person name="Goulhen-Chollet F."/>
            <person name="Arsene-Ploetze F."/>
            <person name="Gallien S."/>
            <person name="Calteau A."/>
            <person name="Vallenet D."/>
            <person name="Casiot C."/>
            <person name="Chane-Woon-Ming B."/>
            <person name="Giloteaux L."/>
            <person name="Barakat M."/>
            <person name="Bonnefoy V."/>
            <person name="Bruneel O."/>
            <person name="Chandler M."/>
            <person name="Cleiss J."/>
            <person name="Duran R."/>
            <person name="Elbaz-Poulichet F."/>
            <person name="Fonknechten N."/>
            <person name="Lauga B."/>
            <person name="Mornico D."/>
            <person name="Ortet P."/>
            <person name="Schaeffer C."/>
            <person name="Siguier P."/>
            <person name="Alexander Thil Smith A."/>
            <person name="Van Dorsselaer A."/>
            <person name="Weissenbach J."/>
            <person name="Medigue C."/>
            <person name="Le Paslier D."/>
        </authorList>
    </citation>
    <scope>NUCLEOTIDE SEQUENCE</scope>
</reference>